<keyword evidence="8" id="KW-1185">Reference proteome</keyword>
<reference evidence="7 8" key="1">
    <citation type="journal article" date="2019" name="Emerg. Microbes Infect.">
        <title>Comprehensive subspecies identification of 175 nontuberculous mycobacteria species based on 7547 genomic profiles.</title>
        <authorList>
            <person name="Matsumoto Y."/>
            <person name="Kinjo T."/>
            <person name="Motooka D."/>
            <person name="Nabeya D."/>
            <person name="Jung N."/>
            <person name="Uechi K."/>
            <person name="Horii T."/>
            <person name="Iida T."/>
            <person name="Fujita J."/>
            <person name="Nakamura S."/>
        </authorList>
    </citation>
    <scope>NUCLEOTIDE SEQUENCE [LARGE SCALE GENOMIC DNA]</scope>
    <source>
        <strain evidence="7 8">JCM 15657</strain>
    </source>
</reference>
<evidence type="ECO:0000256" key="5">
    <source>
        <dbReference type="SAM" id="MobiDB-lite"/>
    </source>
</evidence>
<dbReference type="EMBL" id="AP022581">
    <property type="protein sequence ID" value="BBX97676.1"/>
    <property type="molecule type" value="Genomic_DNA"/>
</dbReference>
<name>A0A1X1XWQ3_9MYCO</name>
<dbReference type="Gene3D" id="1.20.1250.20">
    <property type="entry name" value="MFS general substrate transporter like domains"/>
    <property type="match status" value="1"/>
</dbReference>
<feature type="region of interest" description="Disordered" evidence="5">
    <location>
        <begin position="174"/>
        <end position="220"/>
    </location>
</feature>
<feature type="transmembrane region" description="Helical" evidence="6">
    <location>
        <begin position="69"/>
        <end position="88"/>
    </location>
</feature>
<dbReference type="GO" id="GO:0005886">
    <property type="term" value="C:plasma membrane"/>
    <property type="evidence" value="ECO:0007669"/>
    <property type="project" value="UniProtKB-SubCell"/>
</dbReference>
<dbReference type="PANTHER" id="PTHR42718">
    <property type="entry name" value="MAJOR FACILITATOR SUPERFAMILY MULTIDRUG TRANSPORTER MFSC"/>
    <property type="match status" value="1"/>
</dbReference>
<dbReference type="Proteomes" id="UP000466396">
    <property type="component" value="Chromosome"/>
</dbReference>
<organism evidence="7 8">
    <name type="scientific">Mycobacterium lacus</name>
    <dbReference type="NCBI Taxonomy" id="169765"/>
    <lineage>
        <taxon>Bacteria</taxon>
        <taxon>Bacillati</taxon>
        <taxon>Actinomycetota</taxon>
        <taxon>Actinomycetes</taxon>
        <taxon>Mycobacteriales</taxon>
        <taxon>Mycobacteriaceae</taxon>
        <taxon>Mycobacterium</taxon>
    </lineage>
</organism>
<evidence type="ECO:0000256" key="4">
    <source>
        <dbReference type="ARBA" id="ARBA00023136"/>
    </source>
</evidence>
<keyword evidence="3 6" id="KW-1133">Transmembrane helix</keyword>
<gene>
    <name evidence="7" type="ORF">MLAC_29700</name>
</gene>
<evidence type="ECO:0000313" key="7">
    <source>
        <dbReference type="EMBL" id="BBX97676.1"/>
    </source>
</evidence>
<dbReference type="SUPFAM" id="SSF103473">
    <property type="entry name" value="MFS general substrate transporter"/>
    <property type="match status" value="1"/>
</dbReference>
<dbReference type="KEGG" id="mlj:MLAC_29700"/>
<protein>
    <submittedName>
        <fullName evidence="7">Uncharacterized protein</fullName>
    </submittedName>
</protein>
<dbReference type="AlphaFoldDB" id="A0A1X1XWQ3"/>
<dbReference type="GO" id="GO:0022857">
    <property type="term" value="F:transmembrane transporter activity"/>
    <property type="evidence" value="ECO:0007669"/>
    <property type="project" value="InterPro"/>
</dbReference>
<sequence length="220" mass="23037">MRNDFRGARVIMGVGAALLVPSRLSTITAVVHSDQKGRAVGTWTGFASAGAILGLLLSGALLEHYSWRSFIGTAAMAAVSLLVTVVLVPDTKSLALSATAATNTIVDSLPPDKQGVASAMNDVTRELGAALGIALLASLFSDGYRGQLKLPTAVPQQAVGTIRDHRANPCPDACVPAATTRTTPQGSKVRRLPTPPNPSWWPPRLRGQLRGTPVSVKEQQ</sequence>
<proteinExistence type="predicted"/>
<evidence type="ECO:0000256" key="1">
    <source>
        <dbReference type="ARBA" id="ARBA00004651"/>
    </source>
</evidence>
<accession>A0A1X1XWQ3</accession>
<dbReference type="PANTHER" id="PTHR42718:SF42">
    <property type="entry name" value="EXPORT PROTEIN"/>
    <property type="match status" value="1"/>
</dbReference>
<evidence type="ECO:0000256" key="3">
    <source>
        <dbReference type="ARBA" id="ARBA00022989"/>
    </source>
</evidence>
<dbReference type="InterPro" id="IPR020846">
    <property type="entry name" value="MFS_dom"/>
</dbReference>
<feature type="transmembrane region" description="Helical" evidence="6">
    <location>
        <begin position="43"/>
        <end position="62"/>
    </location>
</feature>
<dbReference type="RefSeq" id="WP_163745523.1">
    <property type="nucleotide sequence ID" value="NZ_AP022581.1"/>
</dbReference>
<dbReference type="InterPro" id="IPR036259">
    <property type="entry name" value="MFS_trans_sf"/>
</dbReference>
<dbReference type="Pfam" id="PF07690">
    <property type="entry name" value="MFS_1"/>
    <property type="match status" value="1"/>
</dbReference>
<evidence type="ECO:0000256" key="2">
    <source>
        <dbReference type="ARBA" id="ARBA00022692"/>
    </source>
</evidence>
<evidence type="ECO:0000313" key="8">
    <source>
        <dbReference type="Proteomes" id="UP000466396"/>
    </source>
</evidence>
<dbReference type="InterPro" id="IPR011701">
    <property type="entry name" value="MFS"/>
</dbReference>
<evidence type="ECO:0000256" key="6">
    <source>
        <dbReference type="SAM" id="Phobius"/>
    </source>
</evidence>
<keyword evidence="2 6" id="KW-0812">Transmembrane</keyword>
<dbReference type="STRING" id="169765.AWC15_05590"/>
<dbReference type="PROSITE" id="PS50850">
    <property type="entry name" value="MFS"/>
    <property type="match status" value="1"/>
</dbReference>
<comment type="subcellular location">
    <subcellularLocation>
        <location evidence="1">Cell membrane</location>
        <topology evidence="1">Multi-pass membrane protein</topology>
    </subcellularLocation>
</comment>
<keyword evidence="4 6" id="KW-0472">Membrane</keyword>